<dbReference type="Proteomes" id="UP000441208">
    <property type="component" value="Unassembled WGS sequence"/>
</dbReference>
<dbReference type="EMBL" id="QXGE01003132">
    <property type="protein sequence ID" value="KAE9276885.1"/>
    <property type="molecule type" value="Genomic_DNA"/>
</dbReference>
<evidence type="ECO:0000313" key="13">
    <source>
        <dbReference type="Proteomes" id="UP000440732"/>
    </source>
</evidence>
<dbReference type="OrthoDB" id="125949at2759"/>
<reference evidence="10 11" key="1">
    <citation type="submission" date="2018-08" db="EMBL/GenBank/DDBJ databases">
        <title>Genomic investigation of the strawberry pathogen Phytophthora fragariae indicates pathogenicity is determined by transcriptional variation in three key races.</title>
        <authorList>
            <person name="Adams T.M."/>
            <person name="Armitage A.D."/>
            <person name="Sobczyk M.K."/>
            <person name="Bates H.J."/>
            <person name="Dunwell J.M."/>
            <person name="Nellist C.F."/>
            <person name="Harrison R.J."/>
        </authorList>
    </citation>
    <scope>NUCLEOTIDE SEQUENCE [LARGE SCALE GENOMIC DNA]</scope>
    <source>
        <strain evidence="8 11">A4</strain>
        <strain evidence="7 12">BC-1</strain>
        <strain evidence="6 16">BC-23</strain>
        <strain evidence="5 10">NOV-27</strain>
        <strain evidence="4 13">NOV-5</strain>
        <strain evidence="3 14">NOV-71</strain>
        <strain evidence="9 17">NOV-77</strain>
        <strain evidence="2 18">ONT-3</strain>
        <strain evidence="1 15">SCRP245</strain>
    </source>
</reference>
<accession>A0A6A3RPV6</accession>
<dbReference type="AlphaFoldDB" id="A0A6A3RPV6"/>
<evidence type="ECO:0000313" key="14">
    <source>
        <dbReference type="Proteomes" id="UP000441208"/>
    </source>
</evidence>
<dbReference type="EMBL" id="QXFW01003092">
    <property type="protein sequence ID" value="KAE8973063.1"/>
    <property type="molecule type" value="Genomic_DNA"/>
</dbReference>
<dbReference type="Proteomes" id="UP000460718">
    <property type="component" value="Unassembled WGS sequence"/>
</dbReference>
<evidence type="ECO:0000313" key="6">
    <source>
        <dbReference type="EMBL" id="KAE9175997.1"/>
    </source>
</evidence>
<dbReference type="Proteomes" id="UP000486351">
    <property type="component" value="Unassembled WGS sequence"/>
</dbReference>
<evidence type="ECO:0000313" key="12">
    <source>
        <dbReference type="Proteomes" id="UP000440367"/>
    </source>
</evidence>
<evidence type="ECO:0000313" key="15">
    <source>
        <dbReference type="Proteomes" id="UP000460718"/>
    </source>
</evidence>
<dbReference type="Proteomes" id="UP000440732">
    <property type="component" value="Unassembled WGS sequence"/>
</dbReference>
<evidence type="ECO:0000313" key="18">
    <source>
        <dbReference type="Proteomes" id="UP000488956"/>
    </source>
</evidence>
<proteinExistence type="predicted"/>
<dbReference type="Proteomes" id="UP000437068">
    <property type="component" value="Unassembled WGS sequence"/>
</dbReference>
<dbReference type="Proteomes" id="UP000440367">
    <property type="component" value="Unassembled WGS sequence"/>
</dbReference>
<evidence type="ECO:0000313" key="2">
    <source>
        <dbReference type="EMBL" id="KAE9070987.1"/>
    </source>
</evidence>
<evidence type="ECO:0000313" key="11">
    <source>
        <dbReference type="Proteomes" id="UP000437068"/>
    </source>
</evidence>
<evidence type="ECO:0000313" key="1">
    <source>
        <dbReference type="EMBL" id="KAE8973063.1"/>
    </source>
</evidence>
<evidence type="ECO:0000313" key="3">
    <source>
        <dbReference type="EMBL" id="KAE9077061.1"/>
    </source>
</evidence>
<dbReference type="EMBL" id="QXGA01002222">
    <property type="protein sequence ID" value="KAE9101651.1"/>
    <property type="molecule type" value="Genomic_DNA"/>
</dbReference>
<evidence type="ECO:0000313" key="7">
    <source>
        <dbReference type="EMBL" id="KAE9181622.1"/>
    </source>
</evidence>
<dbReference type="EMBL" id="QXGB01003359">
    <property type="protein sequence ID" value="KAE9171234.1"/>
    <property type="molecule type" value="Genomic_DNA"/>
</dbReference>
<dbReference type="Proteomes" id="UP000488956">
    <property type="component" value="Unassembled WGS sequence"/>
</dbReference>
<evidence type="ECO:0000313" key="9">
    <source>
        <dbReference type="EMBL" id="KAE9285652.1"/>
    </source>
</evidence>
<protein>
    <submittedName>
        <fullName evidence="4">Uncharacterized protein</fullName>
    </submittedName>
</protein>
<dbReference type="Proteomes" id="UP000433483">
    <property type="component" value="Unassembled WGS sequence"/>
</dbReference>
<gene>
    <name evidence="8" type="ORF">PF001_g25914</name>
    <name evidence="7" type="ORF">PF002_g27215</name>
    <name evidence="6" type="ORF">PF004_g26224</name>
    <name evidence="5" type="ORF">PF005_g27226</name>
    <name evidence="4" type="ORF">PF006_g22618</name>
    <name evidence="3" type="ORF">PF007_g24385</name>
    <name evidence="9" type="ORF">PF008_g26864</name>
    <name evidence="2" type="ORF">PF010_g26056</name>
    <name evidence="1" type="ORF">PF011_g25396</name>
</gene>
<comment type="caution">
    <text evidence="4">The sequence shown here is derived from an EMBL/GenBank/DDBJ whole genome shotgun (WGS) entry which is preliminary data.</text>
</comment>
<dbReference type="EMBL" id="QXFX01003133">
    <property type="protein sequence ID" value="KAE9070987.1"/>
    <property type="molecule type" value="Genomic_DNA"/>
</dbReference>
<evidence type="ECO:0000313" key="16">
    <source>
        <dbReference type="Proteomes" id="UP000476176"/>
    </source>
</evidence>
<evidence type="ECO:0000313" key="10">
    <source>
        <dbReference type="Proteomes" id="UP000433483"/>
    </source>
</evidence>
<evidence type="ECO:0000313" key="4">
    <source>
        <dbReference type="EMBL" id="KAE9101651.1"/>
    </source>
</evidence>
<keyword evidence="10" id="KW-1185">Reference proteome</keyword>
<sequence length="115" mass="13342">MELSPGDLLLHRGDLQHADPCVKKVDIRLEGTLLVDDVVHEPSVERVVWSFFRCNFFFKHCDSKRGLANHERYCDSNPDKESIAKQRKANNDKGAFCEKCKHHFSKKNTFNVHKC</sequence>
<dbReference type="EMBL" id="QXFZ01002443">
    <property type="protein sequence ID" value="KAE9077061.1"/>
    <property type="molecule type" value="Genomic_DNA"/>
</dbReference>
<dbReference type="EMBL" id="QXFY01003385">
    <property type="protein sequence ID" value="KAE9285652.1"/>
    <property type="molecule type" value="Genomic_DNA"/>
</dbReference>
<evidence type="ECO:0000313" key="5">
    <source>
        <dbReference type="EMBL" id="KAE9171234.1"/>
    </source>
</evidence>
<evidence type="ECO:0000313" key="17">
    <source>
        <dbReference type="Proteomes" id="UP000486351"/>
    </source>
</evidence>
<name>A0A6A3RPV6_9STRA</name>
<evidence type="ECO:0000313" key="8">
    <source>
        <dbReference type="EMBL" id="KAE9276885.1"/>
    </source>
</evidence>
<dbReference type="EMBL" id="QXGC01003402">
    <property type="protein sequence ID" value="KAE9175997.1"/>
    <property type="molecule type" value="Genomic_DNA"/>
</dbReference>
<dbReference type="Proteomes" id="UP000476176">
    <property type="component" value="Unassembled WGS sequence"/>
</dbReference>
<dbReference type="EMBL" id="QXGD01003015">
    <property type="protein sequence ID" value="KAE9181622.1"/>
    <property type="molecule type" value="Genomic_DNA"/>
</dbReference>
<organism evidence="4 13">
    <name type="scientific">Phytophthora fragariae</name>
    <dbReference type="NCBI Taxonomy" id="53985"/>
    <lineage>
        <taxon>Eukaryota</taxon>
        <taxon>Sar</taxon>
        <taxon>Stramenopiles</taxon>
        <taxon>Oomycota</taxon>
        <taxon>Peronosporomycetes</taxon>
        <taxon>Peronosporales</taxon>
        <taxon>Peronosporaceae</taxon>
        <taxon>Phytophthora</taxon>
    </lineage>
</organism>